<dbReference type="InterPro" id="IPR013078">
    <property type="entry name" value="His_Pase_superF_clade-1"/>
</dbReference>
<reference evidence="5" key="2">
    <citation type="submission" date="2017-02" db="EMBL/GenBank/DDBJ databases">
        <title>Sunflower complete genome.</title>
        <authorList>
            <person name="Langlade N."/>
            <person name="Munos S."/>
        </authorList>
    </citation>
    <scope>NUCLEOTIDE SEQUENCE [LARGE SCALE GENOMIC DNA]</scope>
    <source>
        <tissue evidence="5">Leaves</tissue>
    </source>
</reference>
<dbReference type="InterPro" id="IPR050275">
    <property type="entry name" value="PGM_Phosphatase"/>
</dbReference>
<dbReference type="AlphaFoldDB" id="A0A251S9T4"/>
<dbReference type="OrthoDB" id="496981at2759"/>
<dbReference type="EMBL" id="CM007904">
    <property type="protein sequence ID" value="OTF95609.1"/>
    <property type="molecule type" value="Genomic_DNA"/>
</dbReference>
<name>A0A251S9T4_HELAN</name>
<comment type="function">
    <text evidence="2">May play a role in carbohydrates metabolism.</text>
</comment>
<dbReference type="InterPro" id="IPR029033">
    <property type="entry name" value="His_PPase_superfam"/>
</dbReference>
<dbReference type="GO" id="GO:0016791">
    <property type="term" value="F:phosphatase activity"/>
    <property type="evidence" value="ECO:0000318"/>
    <property type="project" value="GO_Central"/>
</dbReference>
<dbReference type="SUPFAM" id="SSF53254">
    <property type="entry name" value="Phosphoglycerate mutase-like"/>
    <property type="match status" value="1"/>
</dbReference>
<reference evidence="4 6" key="1">
    <citation type="journal article" date="2017" name="Nature">
        <title>The sunflower genome provides insights into oil metabolism, flowering and Asterid evolution.</title>
        <authorList>
            <person name="Badouin H."/>
            <person name="Gouzy J."/>
            <person name="Grassa C.J."/>
            <person name="Murat F."/>
            <person name="Staton S.E."/>
            <person name="Cottret L."/>
            <person name="Lelandais-Briere C."/>
            <person name="Owens G.L."/>
            <person name="Carrere S."/>
            <person name="Mayjonade B."/>
            <person name="Legrand L."/>
            <person name="Gill N."/>
            <person name="Kane N.C."/>
            <person name="Bowers J.E."/>
            <person name="Hubner S."/>
            <person name="Bellec A."/>
            <person name="Berard A."/>
            <person name="Berges H."/>
            <person name="Blanchet N."/>
            <person name="Boniface M.C."/>
            <person name="Brunel D."/>
            <person name="Catrice O."/>
            <person name="Chaidir N."/>
            <person name="Claudel C."/>
            <person name="Donnadieu C."/>
            <person name="Faraut T."/>
            <person name="Fievet G."/>
            <person name="Helmstetter N."/>
            <person name="King M."/>
            <person name="Knapp S.J."/>
            <person name="Lai Z."/>
            <person name="Le Paslier M.C."/>
            <person name="Lippi Y."/>
            <person name="Lorenzon L."/>
            <person name="Mandel J.R."/>
            <person name="Marage G."/>
            <person name="Marchand G."/>
            <person name="Marquand E."/>
            <person name="Bret-Mestries E."/>
            <person name="Morien E."/>
            <person name="Nambeesan S."/>
            <person name="Nguyen T."/>
            <person name="Pegot-Espagnet P."/>
            <person name="Pouilly N."/>
            <person name="Raftis F."/>
            <person name="Sallet E."/>
            <person name="Schiex T."/>
            <person name="Thomas J."/>
            <person name="Vandecasteele C."/>
            <person name="Vares D."/>
            <person name="Vear F."/>
            <person name="Vautrin S."/>
            <person name="Crespi M."/>
            <person name="Mangin B."/>
            <person name="Burke J.M."/>
            <person name="Salse J."/>
            <person name="Munos S."/>
            <person name="Vincourt P."/>
            <person name="Rieseberg L.H."/>
            <person name="Langlade N.B."/>
        </authorList>
    </citation>
    <scope>NUCLEOTIDE SEQUENCE [LARGE SCALE GENOMIC DNA]</scope>
    <source>
        <strain evidence="6">cv. SF193</strain>
        <tissue evidence="4">Leaves</tissue>
    </source>
</reference>
<evidence type="ECO:0000256" key="2">
    <source>
        <dbReference type="ARBA" id="ARBA00059109"/>
    </source>
</evidence>
<dbReference type="PANTHER" id="PTHR48100:SF67">
    <property type="entry name" value="PHOSPHOGLYCERATE MUTASE-LIKE PROTEIN 1 ISOFORM X1"/>
    <property type="match status" value="1"/>
</dbReference>
<dbReference type="EMBL" id="MNCJ02000330">
    <property type="protein sequence ID" value="KAF5765650.1"/>
    <property type="molecule type" value="Genomic_DNA"/>
</dbReference>
<dbReference type="OMA" id="SEYRNMF"/>
<organism evidence="5 6">
    <name type="scientific">Helianthus annuus</name>
    <name type="common">Common sunflower</name>
    <dbReference type="NCBI Taxonomy" id="4232"/>
    <lineage>
        <taxon>Eukaryota</taxon>
        <taxon>Viridiplantae</taxon>
        <taxon>Streptophyta</taxon>
        <taxon>Embryophyta</taxon>
        <taxon>Tracheophyta</taxon>
        <taxon>Spermatophyta</taxon>
        <taxon>Magnoliopsida</taxon>
        <taxon>eudicotyledons</taxon>
        <taxon>Gunneridae</taxon>
        <taxon>Pentapetalae</taxon>
        <taxon>asterids</taxon>
        <taxon>campanulids</taxon>
        <taxon>Asterales</taxon>
        <taxon>Asteraceae</taxon>
        <taxon>Asteroideae</taxon>
        <taxon>Heliantheae alliance</taxon>
        <taxon>Heliantheae</taxon>
        <taxon>Helianthus</taxon>
    </lineage>
</organism>
<dbReference type="Pfam" id="PF00300">
    <property type="entry name" value="His_Phos_1"/>
    <property type="match status" value="1"/>
</dbReference>
<dbReference type="CDD" id="cd07067">
    <property type="entry name" value="HP_PGM_like"/>
    <property type="match status" value="1"/>
</dbReference>
<dbReference type="Proteomes" id="UP000215914">
    <property type="component" value="Chromosome 15"/>
</dbReference>
<accession>A0A251S9T4</accession>
<keyword evidence="6" id="KW-1185">Reference proteome</keyword>
<dbReference type="FunCoup" id="A0A251S9T4">
    <property type="interactions" value="1889"/>
</dbReference>
<protein>
    <submittedName>
        <fullName evidence="4">Histidine phosphatase superfamily, clade-1</fullName>
    </submittedName>
    <submittedName>
        <fullName evidence="5">Putative phosphoglycerate mutase family protein</fullName>
    </submittedName>
</protein>
<evidence type="ECO:0000313" key="5">
    <source>
        <dbReference type="EMBL" id="OTF95609.1"/>
    </source>
</evidence>
<comment type="similarity">
    <text evidence="1">Belongs to the phosphoglycerate mutase family.</text>
</comment>
<gene>
    <name evidence="5" type="ORF">HannXRQ_Chr15g0484991</name>
    <name evidence="4" type="ORF">HanXRQr2_Chr15g0706261</name>
</gene>
<dbReference type="Gramene" id="mRNA:HanXRQr2_Chr15g0706261">
    <property type="protein sequence ID" value="mRNA:HanXRQr2_Chr15g0706261"/>
    <property type="gene ID" value="HanXRQr2_Chr15g0706261"/>
</dbReference>
<feature type="region of interest" description="Disordered" evidence="3">
    <location>
        <begin position="295"/>
        <end position="314"/>
    </location>
</feature>
<dbReference type="SMART" id="SM00855">
    <property type="entry name" value="PGAM"/>
    <property type="match status" value="1"/>
</dbReference>
<evidence type="ECO:0000256" key="1">
    <source>
        <dbReference type="ARBA" id="ARBA00038362"/>
    </source>
</evidence>
<dbReference type="FunFam" id="3.40.50.1240:FF:000066">
    <property type="entry name" value="Phosphoglycerate mutase-like protein 1"/>
    <property type="match status" value="1"/>
</dbReference>
<evidence type="ECO:0000313" key="4">
    <source>
        <dbReference type="EMBL" id="KAF5765650.1"/>
    </source>
</evidence>
<dbReference type="Gene3D" id="3.40.50.1240">
    <property type="entry name" value="Phosphoglycerate mutase-like"/>
    <property type="match status" value="1"/>
</dbReference>
<evidence type="ECO:0000313" key="6">
    <source>
        <dbReference type="Proteomes" id="UP000215914"/>
    </source>
</evidence>
<sequence length="314" mass="34907">MAYLHLPLNIGQLRVRLSPPPPSIRRRSERLLCSSSSELSEMTSSANEGLYPLHRSKTIHLVRHAQGVHNVAGEKDHSAYMSEELFDAHLTPLGWKQVDNLRKHVHASGLSKNIELVVVSPLLRTMQTAVGAFGGEASANGIDVPLLMAENTGSSNRPAISSLNCPPFIAMELCREHLGVHPCDRRRSISEYKPMFPAIDFSLIENEDDVLWTKDIREKDEDLAARGVKFMQWLLTREEKEIAVVTHSGFLYHMLGAYGDDCHPTLKKEMSKHFSNCELRSMVIVDRSMIGSDTSKTNFPGKIPSGADVPSDAV</sequence>
<reference evidence="4" key="3">
    <citation type="submission" date="2020-06" db="EMBL/GenBank/DDBJ databases">
        <title>Helianthus annuus Genome sequencing and assembly Release 2.</title>
        <authorList>
            <person name="Gouzy J."/>
            <person name="Langlade N."/>
            <person name="Munos S."/>
        </authorList>
    </citation>
    <scope>NUCLEOTIDE SEQUENCE</scope>
    <source>
        <tissue evidence="4">Leaves</tissue>
    </source>
</reference>
<proteinExistence type="inferred from homology"/>
<dbReference type="InParanoid" id="A0A251S9T4"/>
<dbReference type="GO" id="GO:0005737">
    <property type="term" value="C:cytoplasm"/>
    <property type="evidence" value="ECO:0000318"/>
    <property type="project" value="GO_Central"/>
</dbReference>
<dbReference type="PANTHER" id="PTHR48100">
    <property type="entry name" value="BROAD-SPECIFICITY PHOSPHATASE YOR283W-RELATED"/>
    <property type="match status" value="1"/>
</dbReference>
<evidence type="ECO:0000256" key="3">
    <source>
        <dbReference type="SAM" id="MobiDB-lite"/>
    </source>
</evidence>